<dbReference type="EMBL" id="WJQU01000001">
    <property type="protein sequence ID" value="KAJ6645872.1"/>
    <property type="molecule type" value="Genomic_DNA"/>
</dbReference>
<accession>A0A9Q0N8S3</accession>
<name>A0A9Q0N8S3_9DIPT</name>
<dbReference type="Proteomes" id="UP001151699">
    <property type="component" value="Chromosome A"/>
</dbReference>
<keyword evidence="4" id="KW-1185">Reference proteome</keyword>
<dbReference type="InterPro" id="IPR044927">
    <property type="entry name" value="Endonuclea_NS_2"/>
</dbReference>
<sequence length="299" mass="31915">MFVIKCIPFVGTAVNACEAVGALVEGDGNKFFSKLAQTGVGAVMDTAFVMSGGMSSLVTAPLKGGAIEGGKVVSKKVLEQMIVKEAGKITTNVAVRAVTEYASGNHRNNYGGGFTYGKGGGSSSPSPQSQSKATNSENSTSKSSSGTGSGNGNDPPKQNPKLPGEHEADEVDYDYELQRSSSNPITEIHLGPNGRVEELTAIIKKHHLRPIGQGRRHITSRVRRFVNSLGQVFGHKGVRDSDEVGHIIGDLLGGPSDQTYNFFPQSPHCNMDYYHKVENEIYDYLKANESSAHVEIAQN</sequence>
<dbReference type="AlphaFoldDB" id="A0A9Q0N8S3"/>
<feature type="region of interest" description="Disordered" evidence="1">
    <location>
        <begin position="109"/>
        <end position="166"/>
    </location>
</feature>
<dbReference type="OrthoDB" id="6606584at2759"/>
<gene>
    <name evidence="3" type="ORF">Bhyg_01081</name>
</gene>
<evidence type="ECO:0000313" key="3">
    <source>
        <dbReference type="EMBL" id="KAJ6645872.1"/>
    </source>
</evidence>
<protein>
    <recommendedName>
        <fullName evidence="2">Type VII secretion system protein EssD-like domain-containing protein</fullName>
    </recommendedName>
</protein>
<comment type="caution">
    <text evidence="3">The sequence shown here is derived from an EMBL/GenBank/DDBJ whole genome shotgun (WGS) entry which is preliminary data.</text>
</comment>
<proteinExistence type="predicted"/>
<evidence type="ECO:0000313" key="4">
    <source>
        <dbReference type="Proteomes" id="UP001151699"/>
    </source>
</evidence>
<dbReference type="Pfam" id="PF13930">
    <property type="entry name" value="Endonuclea_NS_2"/>
    <property type="match status" value="1"/>
</dbReference>
<feature type="compositionally biased region" description="Low complexity" evidence="1">
    <location>
        <begin position="123"/>
        <end position="146"/>
    </location>
</feature>
<organism evidence="3 4">
    <name type="scientific">Pseudolycoriella hygida</name>
    <dbReference type="NCBI Taxonomy" id="35572"/>
    <lineage>
        <taxon>Eukaryota</taxon>
        <taxon>Metazoa</taxon>
        <taxon>Ecdysozoa</taxon>
        <taxon>Arthropoda</taxon>
        <taxon>Hexapoda</taxon>
        <taxon>Insecta</taxon>
        <taxon>Pterygota</taxon>
        <taxon>Neoptera</taxon>
        <taxon>Endopterygota</taxon>
        <taxon>Diptera</taxon>
        <taxon>Nematocera</taxon>
        <taxon>Sciaroidea</taxon>
        <taxon>Sciaridae</taxon>
        <taxon>Pseudolycoriella</taxon>
    </lineage>
</organism>
<evidence type="ECO:0000259" key="2">
    <source>
        <dbReference type="Pfam" id="PF13930"/>
    </source>
</evidence>
<feature type="domain" description="Type VII secretion system protein EssD-like" evidence="2">
    <location>
        <begin position="228"/>
        <end position="290"/>
    </location>
</feature>
<feature type="compositionally biased region" description="Gly residues" evidence="1">
    <location>
        <begin position="110"/>
        <end position="122"/>
    </location>
</feature>
<evidence type="ECO:0000256" key="1">
    <source>
        <dbReference type="SAM" id="MobiDB-lite"/>
    </source>
</evidence>
<reference evidence="3" key="1">
    <citation type="submission" date="2022-07" db="EMBL/GenBank/DDBJ databases">
        <authorList>
            <person name="Trinca V."/>
            <person name="Uliana J.V.C."/>
            <person name="Torres T.T."/>
            <person name="Ward R.J."/>
            <person name="Monesi N."/>
        </authorList>
    </citation>
    <scope>NUCLEOTIDE SEQUENCE</scope>
    <source>
        <strain evidence="3">HSMRA1968</strain>
        <tissue evidence="3">Whole embryos</tissue>
    </source>
</reference>